<evidence type="ECO:0008006" key="3">
    <source>
        <dbReference type="Google" id="ProtNLM"/>
    </source>
</evidence>
<evidence type="ECO:0000313" key="1">
    <source>
        <dbReference type="EMBL" id="GAA4303168.1"/>
    </source>
</evidence>
<name>A0ABP8FH02_9BACT</name>
<reference evidence="2" key="1">
    <citation type="journal article" date="2019" name="Int. J. Syst. Evol. Microbiol.">
        <title>The Global Catalogue of Microorganisms (GCM) 10K type strain sequencing project: providing services to taxonomists for standard genome sequencing and annotation.</title>
        <authorList>
            <consortium name="The Broad Institute Genomics Platform"/>
            <consortium name="The Broad Institute Genome Sequencing Center for Infectious Disease"/>
            <person name="Wu L."/>
            <person name="Ma J."/>
        </authorList>
    </citation>
    <scope>NUCLEOTIDE SEQUENCE [LARGE SCALE GENOMIC DNA]</scope>
    <source>
        <strain evidence="2">JCM 17664</strain>
    </source>
</reference>
<dbReference type="RefSeq" id="WP_344975188.1">
    <property type="nucleotide sequence ID" value="NZ_BAABFN010000001.1"/>
</dbReference>
<keyword evidence="2" id="KW-1185">Reference proteome</keyword>
<gene>
    <name evidence="1" type="ORF">GCM10023143_06290</name>
</gene>
<dbReference type="EMBL" id="BAABFN010000001">
    <property type="protein sequence ID" value="GAA4303168.1"/>
    <property type="molecule type" value="Genomic_DNA"/>
</dbReference>
<organism evidence="1 2">
    <name type="scientific">Compostibacter hankyongensis</name>
    <dbReference type="NCBI Taxonomy" id="1007089"/>
    <lineage>
        <taxon>Bacteria</taxon>
        <taxon>Pseudomonadati</taxon>
        <taxon>Bacteroidota</taxon>
        <taxon>Chitinophagia</taxon>
        <taxon>Chitinophagales</taxon>
        <taxon>Chitinophagaceae</taxon>
        <taxon>Compostibacter</taxon>
    </lineage>
</organism>
<accession>A0ABP8FH02</accession>
<evidence type="ECO:0000313" key="2">
    <source>
        <dbReference type="Proteomes" id="UP001501207"/>
    </source>
</evidence>
<proteinExistence type="predicted"/>
<comment type="caution">
    <text evidence="1">The sequence shown here is derived from an EMBL/GenBank/DDBJ whole genome shotgun (WGS) entry which is preliminary data.</text>
</comment>
<dbReference type="Proteomes" id="UP001501207">
    <property type="component" value="Unassembled WGS sequence"/>
</dbReference>
<sequence length="77" mass="8220">MQEFIQELQQKVGLNPDQAKQAVETILEKIKAKVPESFHGAIDSIFSGENVDNLVQKAEGFLGGAGDKLSGMFGGGK</sequence>
<protein>
    <recommendedName>
        <fullName evidence="3">DUF2267 domain-containing protein</fullName>
    </recommendedName>
</protein>